<protein>
    <recommendedName>
        <fullName evidence="1">Calcineurin-like phosphoesterase domain-containing protein</fullName>
    </recommendedName>
</protein>
<evidence type="ECO:0000259" key="1">
    <source>
        <dbReference type="Pfam" id="PF00149"/>
    </source>
</evidence>
<dbReference type="GO" id="GO:0016787">
    <property type="term" value="F:hydrolase activity"/>
    <property type="evidence" value="ECO:0007669"/>
    <property type="project" value="InterPro"/>
</dbReference>
<dbReference type="InterPro" id="IPR004843">
    <property type="entry name" value="Calcineurin-like_PHP"/>
</dbReference>
<feature type="domain" description="Calcineurin-like phosphoesterase" evidence="1">
    <location>
        <begin position="43"/>
        <end position="228"/>
    </location>
</feature>
<name>A0A6C0E6X3_9ZZZZ</name>
<dbReference type="InterPro" id="IPR029052">
    <property type="entry name" value="Metallo-depent_PP-like"/>
</dbReference>
<dbReference type="AlphaFoldDB" id="A0A6C0E6X3"/>
<organism evidence="2">
    <name type="scientific">viral metagenome</name>
    <dbReference type="NCBI Taxonomy" id="1070528"/>
    <lineage>
        <taxon>unclassified sequences</taxon>
        <taxon>metagenomes</taxon>
        <taxon>organismal metagenomes</taxon>
    </lineage>
</organism>
<sequence length="261" mass="30165">MNIKVIKEETWKFPPTLNRQGFSKFPHDLKTIMYIESDDFPHKVIMTSDLHSHSIELFRRLETVINLSDFHVITAGDMSGTLVRGPDSDSDTTPFYKEILPKVKSLYLVQGNHDLPPSGSLHLRNILTNKDGSKSYLEDGKIQDTSYGIIGGVHGIISNKPHPYKKSAGVYFGDLKKFNKDKNRPDILITHDTPRFFYNNQQFIGNDSIYDEVLRIRPKMYLYGHCHHHLFHTVHNKINFFNLDGRVLIWNCKPQENPVNM</sequence>
<dbReference type="SUPFAM" id="SSF56300">
    <property type="entry name" value="Metallo-dependent phosphatases"/>
    <property type="match status" value="1"/>
</dbReference>
<evidence type="ECO:0000313" key="2">
    <source>
        <dbReference type="EMBL" id="QHT24528.1"/>
    </source>
</evidence>
<accession>A0A6C0E6X3</accession>
<dbReference type="Gene3D" id="3.60.21.10">
    <property type="match status" value="1"/>
</dbReference>
<proteinExistence type="predicted"/>
<dbReference type="Pfam" id="PF00149">
    <property type="entry name" value="Metallophos"/>
    <property type="match status" value="1"/>
</dbReference>
<dbReference type="EMBL" id="MN739746">
    <property type="protein sequence ID" value="QHT24528.1"/>
    <property type="molecule type" value="Genomic_DNA"/>
</dbReference>
<reference evidence="2" key="1">
    <citation type="journal article" date="2020" name="Nature">
        <title>Giant virus diversity and host interactions through global metagenomics.</title>
        <authorList>
            <person name="Schulz F."/>
            <person name="Roux S."/>
            <person name="Paez-Espino D."/>
            <person name="Jungbluth S."/>
            <person name="Walsh D.A."/>
            <person name="Denef V.J."/>
            <person name="McMahon K.D."/>
            <person name="Konstantinidis K.T."/>
            <person name="Eloe-Fadrosh E.A."/>
            <person name="Kyrpides N.C."/>
            <person name="Woyke T."/>
        </authorList>
    </citation>
    <scope>NUCLEOTIDE SEQUENCE</scope>
    <source>
        <strain evidence="2">GVMAG-M-3300023179-150</strain>
    </source>
</reference>